<evidence type="ECO:0000259" key="1">
    <source>
        <dbReference type="Pfam" id="PF14506"/>
    </source>
</evidence>
<dbReference type="STRING" id="764298.STRMA_0018"/>
<evidence type="ECO:0000313" key="4">
    <source>
        <dbReference type="Proteomes" id="UP000003573"/>
    </source>
</evidence>
<dbReference type="RefSeq" id="WP_003079474.1">
    <property type="nucleotide sequence ID" value="NZ_AEUW02000001.1"/>
</dbReference>
<dbReference type="Pfam" id="PF14507">
    <property type="entry name" value="CppA_C"/>
    <property type="match status" value="1"/>
</dbReference>
<sequence length="254" mass="29503">MALFEDIYFYSPIIRCKLRDRHIAFYQKTLGFRLIKEENTLVSFSDWSQETSHFQLEETPGLLSKDIRGPKKLHQMIIKTPYPQEIESLLANGAKASRIFKGEKGYAFEAFSPENDCFLLHAENDLAALKEITADQLNFHALEDFKGLSEFKVERIILNVLDKKSSQAFYQELFQNQFPLSLDFVETKGADLAAEPYITRDLEILEIRVPKDYDLKDAKAYFESKGQKVYLDKSEKVLVISDPSQIEIWFHKIK</sequence>
<proteinExistence type="predicted"/>
<gene>
    <name evidence="3" type="ORF">STRMA_0018</name>
</gene>
<dbReference type="InterPro" id="IPR032702">
    <property type="entry name" value="CppA_N"/>
</dbReference>
<dbReference type="Gene3D" id="3.10.180.40">
    <property type="entry name" value="C3-degrading proteinase like domains"/>
    <property type="match status" value="1"/>
</dbReference>
<dbReference type="InterPro" id="IPR029068">
    <property type="entry name" value="Glyas_Bleomycin-R_OHBP_Dase"/>
</dbReference>
<evidence type="ECO:0008006" key="5">
    <source>
        <dbReference type="Google" id="ProtNLM"/>
    </source>
</evidence>
<evidence type="ECO:0000313" key="3">
    <source>
        <dbReference type="EMBL" id="EHJ51992.1"/>
    </source>
</evidence>
<comment type="caution">
    <text evidence="3">The sequence shown here is derived from an EMBL/GenBank/DDBJ whole genome shotgun (WGS) entry which is preliminary data.</text>
</comment>
<dbReference type="SUPFAM" id="SSF54593">
    <property type="entry name" value="Glyoxalase/Bleomycin resistance protein/Dihydroxybiphenyl dioxygenase"/>
    <property type="match status" value="1"/>
</dbReference>
<dbReference type="Gene3D" id="3.10.180.10">
    <property type="entry name" value="2,3-Dihydroxybiphenyl 1,2-Dioxygenase, domain 1"/>
    <property type="match status" value="1"/>
</dbReference>
<organism evidence="3 4">
    <name type="scientific">Streptococcus macacae NCTC 11558</name>
    <dbReference type="NCBI Taxonomy" id="764298"/>
    <lineage>
        <taxon>Bacteria</taxon>
        <taxon>Bacillati</taxon>
        <taxon>Bacillota</taxon>
        <taxon>Bacilli</taxon>
        <taxon>Lactobacillales</taxon>
        <taxon>Streptococcaceae</taxon>
        <taxon>Streptococcus</taxon>
    </lineage>
</organism>
<dbReference type="Proteomes" id="UP000003573">
    <property type="component" value="Unassembled WGS sequence"/>
</dbReference>
<keyword evidence="4" id="KW-1185">Reference proteome</keyword>
<dbReference type="OrthoDB" id="2232397at2"/>
<name>G5JXX3_9STRE</name>
<accession>G5JXX3</accession>
<dbReference type="Pfam" id="PF14506">
    <property type="entry name" value="CppA_N"/>
    <property type="match status" value="1"/>
</dbReference>
<reference evidence="3 4" key="1">
    <citation type="journal article" date="2014" name="Int. J. Syst. Evol. Microbiol.">
        <title>Phylogenomics and the dynamic genome evolution of the genus Streptococcus.</title>
        <authorList>
            <consortium name="The Broad Institute Genome Sequencing Platform"/>
            <person name="Richards V.P."/>
            <person name="Palmer S.R."/>
            <person name="Pavinski Bitar P.D."/>
            <person name="Qin X."/>
            <person name="Weinstock G.M."/>
            <person name="Highlander S.K."/>
            <person name="Town C.D."/>
            <person name="Burne R.A."/>
            <person name="Stanhope M.J."/>
        </authorList>
    </citation>
    <scope>NUCLEOTIDE SEQUENCE [LARGE SCALE GENOMIC DNA]</scope>
    <source>
        <strain evidence="3 4">NCTC 11558</strain>
    </source>
</reference>
<dbReference type="eggNOG" id="COG0346">
    <property type="taxonomic scope" value="Bacteria"/>
</dbReference>
<protein>
    <recommendedName>
        <fullName evidence="5">CppA protein</fullName>
    </recommendedName>
</protein>
<dbReference type="EMBL" id="AEUW02000001">
    <property type="protein sequence ID" value="EHJ51992.1"/>
    <property type="molecule type" value="Genomic_DNA"/>
</dbReference>
<dbReference type="AlphaFoldDB" id="G5JXX3"/>
<feature type="domain" description="CppA N-terminal" evidence="1">
    <location>
        <begin position="9"/>
        <end position="132"/>
    </location>
</feature>
<dbReference type="InterPro" id="IPR032703">
    <property type="entry name" value="CppA_C"/>
</dbReference>
<feature type="domain" description="CppA C-terminal" evidence="2">
    <location>
        <begin position="148"/>
        <end position="250"/>
    </location>
</feature>
<evidence type="ECO:0000259" key="2">
    <source>
        <dbReference type="Pfam" id="PF14507"/>
    </source>
</evidence>